<reference evidence="1" key="1">
    <citation type="submission" date="2022-06" db="EMBL/GenBank/DDBJ databases">
        <title>Amycolatopsis iheyaensis sp. nov., a new species of the genus Amycolatopsis isolated from soil in Iheya island, Japan.</title>
        <authorList>
            <person name="Ngamcharungchit C."/>
            <person name="Kanto H."/>
            <person name="Take A."/>
            <person name="Intra B."/>
            <person name="Matsumoto A."/>
            <person name="Panbangred W."/>
            <person name="Inahashi Y."/>
        </authorList>
    </citation>
    <scope>NUCLEOTIDE SEQUENCE</scope>
    <source>
        <strain evidence="1">OK19-0408</strain>
    </source>
</reference>
<dbReference type="AlphaFoldDB" id="A0A9X2NH70"/>
<dbReference type="RefSeq" id="WP_257923772.1">
    <property type="nucleotide sequence ID" value="NZ_JAMXQV010000018.1"/>
</dbReference>
<evidence type="ECO:0000313" key="1">
    <source>
        <dbReference type="EMBL" id="MCR6487203.1"/>
    </source>
</evidence>
<keyword evidence="2" id="KW-1185">Reference proteome</keyword>
<organism evidence="1 2">
    <name type="scientific">Amycolatopsis iheyensis</name>
    <dbReference type="NCBI Taxonomy" id="2945988"/>
    <lineage>
        <taxon>Bacteria</taxon>
        <taxon>Bacillati</taxon>
        <taxon>Actinomycetota</taxon>
        <taxon>Actinomycetes</taxon>
        <taxon>Pseudonocardiales</taxon>
        <taxon>Pseudonocardiaceae</taxon>
        <taxon>Amycolatopsis</taxon>
    </lineage>
</organism>
<name>A0A9X2NH70_9PSEU</name>
<accession>A0A9X2NH70</accession>
<dbReference type="Proteomes" id="UP001144096">
    <property type="component" value="Unassembled WGS sequence"/>
</dbReference>
<gene>
    <name evidence="1" type="ORF">M8542_30675</name>
</gene>
<dbReference type="EMBL" id="JAMXQV010000018">
    <property type="protein sequence ID" value="MCR6487203.1"/>
    <property type="molecule type" value="Genomic_DNA"/>
</dbReference>
<sequence length="376" mass="42661">MTDFLESLGGWAGGITILVGAIVGVVVQKTWDNHLGRAIPVWRKNIRSRVDSARGRTLEVGLAKPTVGDVLPQYFRRQEPQVDLVIYELSLRPNVPVMDLLYFEYLRSRLANGSIKEAVIVPWSGWRDDTHAEAERKVQRNIESIFGRHAQRVTVVTAEMLQQHAGSVFENHFFEMVGNLGNSDFLRNASAVMGYRFQSYHDINQGHPETHQARSIVEHTVRGWLIAKYVEAEHLANSGDSRRVASIMWERELTKLLLLRNLLESHPDLECSLILGASVSYRRRLRSHPVPTFVDSAITIFGDLDDQITRIRRKSHAELRRTNRVLTDILSTRSGLGDMTGWGANIENRPDLHLSGDGMATLRSILRFRSLYGFSE</sequence>
<proteinExistence type="predicted"/>
<evidence type="ECO:0000313" key="2">
    <source>
        <dbReference type="Proteomes" id="UP001144096"/>
    </source>
</evidence>
<protein>
    <submittedName>
        <fullName evidence="1">Uncharacterized protein</fullName>
    </submittedName>
</protein>
<comment type="caution">
    <text evidence="1">The sequence shown here is derived from an EMBL/GenBank/DDBJ whole genome shotgun (WGS) entry which is preliminary data.</text>
</comment>